<reference evidence="2 3" key="1">
    <citation type="submission" date="2019-08" db="EMBL/GenBank/DDBJ databases">
        <title>Bacillus genomes from the desert of Cuatro Cienegas, Coahuila.</title>
        <authorList>
            <person name="Olmedo-Alvarez G."/>
        </authorList>
    </citation>
    <scope>NUCLEOTIDE SEQUENCE [LARGE SCALE GENOMIC DNA]</scope>
    <source>
        <strain evidence="2 3">CH108_3D</strain>
    </source>
</reference>
<dbReference type="Proteomes" id="UP000322997">
    <property type="component" value="Unassembled WGS sequence"/>
</dbReference>
<organism evidence="2 3">
    <name type="scientific">Rossellomorea marisflavi</name>
    <dbReference type="NCBI Taxonomy" id="189381"/>
    <lineage>
        <taxon>Bacteria</taxon>
        <taxon>Bacillati</taxon>
        <taxon>Bacillota</taxon>
        <taxon>Bacilli</taxon>
        <taxon>Bacillales</taxon>
        <taxon>Bacillaceae</taxon>
        <taxon>Rossellomorea</taxon>
    </lineage>
</organism>
<feature type="transmembrane region" description="Helical" evidence="1">
    <location>
        <begin position="52"/>
        <end position="76"/>
    </location>
</feature>
<name>A0A5D4S0A4_9BACI</name>
<evidence type="ECO:0000256" key="1">
    <source>
        <dbReference type="SAM" id="Phobius"/>
    </source>
</evidence>
<sequence>MFTVPTIYKKLEWVQYVINTLFSQLLFCVYPFLIALYILGEQDSASLESLMNFTYMALAIGIVIFLVTCVRFYLLLRKGAYREGGSKDRVRNRFEKSDYMPVVIVASTGLVLLILYAIRTIPSDSIEDLHLIYFPLIISYMMIFVLPEQLVLIYCKLRFKAFNFNSRGYLYDPEGEGHH</sequence>
<keyword evidence="1" id="KW-1133">Transmembrane helix</keyword>
<evidence type="ECO:0000313" key="2">
    <source>
        <dbReference type="EMBL" id="TYS55272.1"/>
    </source>
</evidence>
<dbReference type="RefSeq" id="WP_426916738.1">
    <property type="nucleotide sequence ID" value="NZ_JBNILK010000003.1"/>
</dbReference>
<dbReference type="EMBL" id="VTEQ01000002">
    <property type="protein sequence ID" value="TYS55272.1"/>
    <property type="molecule type" value="Genomic_DNA"/>
</dbReference>
<comment type="caution">
    <text evidence="2">The sequence shown here is derived from an EMBL/GenBank/DDBJ whole genome shotgun (WGS) entry which is preliminary data.</text>
</comment>
<feature type="transmembrane region" description="Helical" evidence="1">
    <location>
        <begin position="97"/>
        <end position="118"/>
    </location>
</feature>
<accession>A0A5D4S0A4</accession>
<feature type="transmembrane region" description="Helical" evidence="1">
    <location>
        <begin position="21"/>
        <end position="40"/>
    </location>
</feature>
<protein>
    <submittedName>
        <fullName evidence="2">Uncharacterized protein</fullName>
    </submittedName>
</protein>
<keyword evidence="1" id="KW-0812">Transmembrane</keyword>
<gene>
    <name evidence="2" type="ORF">FZC83_10040</name>
</gene>
<dbReference type="AlphaFoldDB" id="A0A5D4S0A4"/>
<keyword evidence="1" id="KW-0472">Membrane</keyword>
<feature type="transmembrane region" description="Helical" evidence="1">
    <location>
        <begin position="130"/>
        <end position="155"/>
    </location>
</feature>
<proteinExistence type="predicted"/>
<evidence type="ECO:0000313" key="3">
    <source>
        <dbReference type="Proteomes" id="UP000322997"/>
    </source>
</evidence>